<dbReference type="EMBL" id="RKMK01000141">
    <property type="protein sequence ID" value="RXG83486.1"/>
    <property type="molecule type" value="Genomic_DNA"/>
</dbReference>
<proteinExistence type="predicted"/>
<evidence type="ECO:0000313" key="2">
    <source>
        <dbReference type="Proteomes" id="UP000290174"/>
    </source>
</evidence>
<evidence type="ECO:0000313" key="1">
    <source>
        <dbReference type="EMBL" id="RXG83486.1"/>
    </source>
</evidence>
<comment type="caution">
    <text evidence="1">The sequence shown here is derived from an EMBL/GenBank/DDBJ whole genome shotgun (WGS) entry which is preliminary data.</text>
</comment>
<reference evidence="1 2" key="1">
    <citation type="submission" date="2018-11" db="EMBL/GenBank/DDBJ databases">
        <title>Bradyrhizobium sp. nov., isolated from effective nodules of peanut in China.</title>
        <authorList>
            <person name="Li Y."/>
        </authorList>
    </citation>
    <scope>NUCLEOTIDE SEQUENCE [LARGE SCALE GENOMIC DNA]</scope>
    <source>
        <strain evidence="1 2">CCBAU 51770</strain>
    </source>
</reference>
<protein>
    <submittedName>
        <fullName evidence="1">Uncharacterized protein</fullName>
    </submittedName>
</protein>
<accession>A0A4Q0Q5I3</accession>
<gene>
    <name evidence="1" type="ORF">EAS61_42210</name>
</gene>
<sequence>MTSVHAKQQCAAAIPTNPQGQWWSYRLIDGRKCWYAGKPMLSKSLLEWPTEVSSEPGSRGEAKGIVIASKPGNPLDARALALKDFDTFEERWRVRISSPKGAARLTDTHD</sequence>
<organism evidence="1 2">
    <name type="scientific">Bradyrhizobium zhanjiangense</name>
    <dbReference type="NCBI Taxonomy" id="1325107"/>
    <lineage>
        <taxon>Bacteria</taxon>
        <taxon>Pseudomonadati</taxon>
        <taxon>Pseudomonadota</taxon>
        <taxon>Alphaproteobacteria</taxon>
        <taxon>Hyphomicrobiales</taxon>
        <taxon>Nitrobacteraceae</taxon>
        <taxon>Bradyrhizobium</taxon>
    </lineage>
</organism>
<dbReference type="AlphaFoldDB" id="A0A4Q0Q5I3"/>
<dbReference type="Proteomes" id="UP000290174">
    <property type="component" value="Unassembled WGS sequence"/>
</dbReference>
<name>A0A4Q0Q5I3_9BRAD</name>